<keyword evidence="2" id="KW-1133">Transmembrane helix</keyword>
<keyword evidence="1" id="KW-0175">Coiled coil</keyword>
<accession>A0A6J5NRF3</accession>
<proteinExistence type="predicted"/>
<reference evidence="3" key="1">
    <citation type="submission" date="2020-04" db="EMBL/GenBank/DDBJ databases">
        <authorList>
            <person name="Chiriac C."/>
            <person name="Salcher M."/>
            <person name="Ghai R."/>
            <person name="Kavagutti S V."/>
        </authorList>
    </citation>
    <scope>NUCLEOTIDE SEQUENCE</scope>
</reference>
<evidence type="ECO:0000256" key="1">
    <source>
        <dbReference type="SAM" id="Coils"/>
    </source>
</evidence>
<feature type="transmembrane region" description="Helical" evidence="2">
    <location>
        <begin position="22"/>
        <end position="40"/>
    </location>
</feature>
<name>A0A6J5NRF3_9CAUD</name>
<gene>
    <name evidence="3" type="ORF">UFOVP780_32</name>
</gene>
<keyword evidence="2" id="KW-0472">Membrane</keyword>
<sequence length="136" mass="16456">MSNCVHTFLTFKNEHMRKINETHLVILVSVILLTIFFILLSNRKREELSPLQIEIQNLEKKLEKQERMIHDMLIEIKMHSDTVYFYEQKKPIITNNYFENEKIIFTASDSSNAKLRFRNQLEFESRYFKGRYTPVH</sequence>
<feature type="coiled-coil region" evidence="1">
    <location>
        <begin position="41"/>
        <end position="75"/>
    </location>
</feature>
<keyword evidence="2" id="KW-0812">Transmembrane</keyword>
<protein>
    <submittedName>
        <fullName evidence="3">Uncharacterized protein</fullName>
    </submittedName>
</protein>
<dbReference type="EMBL" id="LR796730">
    <property type="protein sequence ID" value="CAB4162360.1"/>
    <property type="molecule type" value="Genomic_DNA"/>
</dbReference>
<evidence type="ECO:0000313" key="3">
    <source>
        <dbReference type="EMBL" id="CAB4162360.1"/>
    </source>
</evidence>
<organism evidence="3">
    <name type="scientific">uncultured Caudovirales phage</name>
    <dbReference type="NCBI Taxonomy" id="2100421"/>
    <lineage>
        <taxon>Viruses</taxon>
        <taxon>Duplodnaviria</taxon>
        <taxon>Heunggongvirae</taxon>
        <taxon>Uroviricota</taxon>
        <taxon>Caudoviricetes</taxon>
        <taxon>Peduoviridae</taxon>
        <taxon>Maltschvirus</taxon>
        <taxon>Maltschvirus maltsch</taxon>
    </lineage>
</organism>
<evidence type="ECO:0000256" key="2">
    <source>
        <dbReference type="SAM" id="Phobius"/>
    </source>
</evidence>